<proteinExistence type="predicted"/>
<dbReference type="GO" id="GO:0009253">
    <property type="term" value="P:peptidoglycan catabolic process"/>
    <property type="evidence" value="ECO:0007669"/>
    <property type="project" value="TreeGrafter"/>
</dbReference>
<comment type="caution">
    <text evidence="2">The sequence shown here is derived from an EMBL/GenBank/DDBJ whole genome shotgun (WGS) entry which is preliminary data.</text>
</comment>
<dbReference type="AlphaFoldDB" id="A0A645IBZ3"/>
<sequence length="146" mass="16749">MQLNSIVIDEIDRSDSEKIELKNKLKARSDKKTNWAINEIIAMCEIEKKFNIDFNNVNGSWAGAFGIPQFLPSSYLRYAVDGNNDNKIDLFNMEDAIFSVANYLNKKNWGTTVEQQKNAVWSYNNSWDYVDAVLNLSQLIKGNSKK</sequence>
<name>A0A645IBZ3_9ZZZZ</name>
<dbReference type="SUPFAM" id="SSF53955">
    <property type="entry name" value="Lysozyme-like"/>
    <property type="match status" value="1"/>
</dbReference>
<accession>A0A645IBZ3</accession>
<dbReference type="PANTHER" id="PTHR30163">
    <property type="entry name" value="MEMBRANE-BOUND LYTIC MUREIN TRANSGLYCOSYLASE B"/>
    <property type="match status" value="1"/>
</dbReference>
<dbReference type="EMBL" id="VSSQ01111469">
    <property type="protein sequence ID" value="MPN48808.1"/>
    <property type="molecule type" value="Genomic_DNA"/>
</dbReference>
<dbReference type="GO" id="GO:0008933">
    <property type="term" value="F:peptidoglycan lytic transglycosylase activity"/>
    <property type="evidence" value="ECO:0007669"/>
    <property type="project" value="TreeGrafter"/>
</dbReference>
<dbReference type="CDD" id="cd13399">
    <property type="entry name" value="Slt35-like"/>
    <property type="match status" value="1"/>
</dbReference>
<dbReference type="Pfam" id="PF13406">
    <property type="entry name" value="SLT_2"/>
    <property type="match status" value="1"/>
</dbReference>
<evidence type="ECO:0000259" key="1">
    <source>
        <dbReference type="Pfam" id="PF13406"/>
    </source>
</evidence>
<protein>
    <recommendedName>
        <fullName evidence="1">Transglycosylase SLT domain-containing protein</fullName>
    </recommendedName>
</protein>
<dbReference type="InterPro" id="IPR043426">
    <property type="entry name" value="MltB-like"/>
</dbReference>
<dbReference type="PANTHER" id="PTHR30163:SF8">
    <property type="entry name" value="LYTIC MUREIN TRANSGLYCOSYLASE"/>
    <property type="match status" value="1"/>
</dbReference>
<dbReference type="InterPro" id="IPR031304">
    <property type="entry name" value="SLT_2"/>
</dbReference>
<gene>
    <name evidence="2" type="ORF">SDC9_196420</name>
</gene>
<dbReference type="InterPro" id="IPR023346">
    <property type="entry name" value="Lysozyme-like_dom_sf"/>
</dbReference>
<reference evidence="2" key="1">
    <citation type="submission" date="2019-08" db="EMBL/GenBank/DDBJ databases">
        <authorList>
            <person name="Kucharzyk K."/>
            <person name="Murdoch R.W."/>
            <person name="Higgins S."/>
            <person name="Loffler F."/>
        </authorList>
    </citation>
    <scope>NUCLEOTIDE SEQUENCE</scope>
</reference>
<organism evidence="2">
    <name type="scientific">bioreactor metagenome</name>
    <dbReference type="NCBI Taxonomy" id="1076179"/>
    <lineage>
        <taxon>unclassified sequences</taxon>
        <taxon>metagenomes</taxon>
        <taxon>ecological metagenomes</taxon>
    </lineage>
</organism>
<dbReference type="Gene3D" id="1.10.8.350">
    <property type="entry name" value="Bacterial muramidase"/>
    <property type="match status" value="1"/>
</dbReference>
<evidence type="ECO:0000313" key="2">
    <source>
        <dbReference type="EMBL" id="MPN48808.1"/>
    </source>
</evidence>
<feature type="domain" description="Transglycosylase SLT" evidence="1">
    <location>
        <begin position="28"/>
        <end position="111"/>
    </location>
</feature>